<dbReference type="InterPro" id="IPR015797">
    <property type="entry name" value="NUDIX_hydrolase-like_dom_sf"/>
</dbReference>
<protein>
    <submittedName>
        <fullName evidence="4">Unannotated protein</fullName>
    </submittedName>
</protein>
<dbReference type="AlphaFoldDB" id="A0A6J7JI61"/>
<accession>A0A6J7JI61</accession>
<evidence type="ECO:0000313" key="4">
    <source>
        <dbReference type="EMBL" id="CAB4943075.1"/>
    </source>
</evidence>
<evidence type="ECO:0000259" key="3">
    <source>
        <dbReference type="PROSITE" id="PS51462"/>
    </source>
</evidence>
<sequence>MATSDDSIRAAGVVCLRERPGSHDESTPSGPEVLLIHRTQLKDWSLPKGKLERGEHVAVAAVRETAEESGFDVVLGVPLTTQRYPVGDRGKEVAYWLARVVGRGPWEVNREVDEVRWVDIAQAPSLLTYPRDADLVRSATLKPRGTSPLVILRHAQAEKRSEYARRFASPPPDSSRPLTRVGERQSQDIAPVLAAYGVTRVHSSPYTRCFDTVAPHAHQRGIDIVEEPLLSEEGFAGARKAAMRRFTELLNDPAPMVVCTHRPVLPSLFEQLRRDVGVLDINPDLPAGGFVVVHRTVTASVSDAPGEAELTVNVVAVEHHTP</sequence>
<dbReference type="PROSITE" id="PS00893">
    <property type="entry name" value="NUDIX_BOX"/>
    <property type="match status" value="1"/>
</dbReference>
<dbReference type="Pfam" id="PF00300">
    <property type="entry name" value="His_Phos_1"/>
    <property type="match status" value="1"/>
</dbReference>
<dbReference type="PROSITE" id="PS51462">
    <property type="entry name" value="NUDIX"/>
    <property type="match status" value="1"/>
</dbReference>
<dbReference type="PANTHER" id="PTHR21340:SF0">
    <property type="entry name" value="BIS(5'-NUCLEOSYL)-TETRAPHOSPHATASE [ASYMMETRICAL]"/>
    <property type="match status" value="1"/>
</dbReference>
<dbReference type="CDD" id="cd03673">
    <property type="entry name" value="NUDIX_Ap6A_hydrolase"/>
    <property type="match status" value="1"/>
</dbReference>
<evidence type="ECO:0000256" key="1">
    <source>
        <dbReference type="ARBA" id="ARBA00022801"/>
    </source>
</evidence>
<dbReference type="GO" id="GO:0006167">
    <property type="term" value="P:AMP biosynthetic process"/>
    <property type="evidence" value="ECO:0007669"/>
    <property type="project" value="TreeGrafter"/>
</dbReference>
<dbReference type="InterPro" id="IPR020084">
    <property type="entry name" value="NUDIX_hydrolase_CS"/>
</dbReference>
<dbReference type="SUPFAM" id="SSF53254">
    <property type="entry name" value="Phosphoglycerate mutase-like"/>
    <property type="match status" value="1"/>
</dbReference>
<feature type="region of interest" description="Disordered" evidence="2">
    <location>
        <begin position="162"/>
        <end position="183"/>
    </location>
</feature>
<dbReference type="EMBL" id="CAFBNF010000094">
    <property type="protein sequence ID" value="CAB4943075.1"/>
    <property type="molecule type" value="Genomic_DNA"/>
</dbReference>
<dbReference type="Gene3D" id="3.90.79.10">
    <property type="entry name" value="Nucleoside Triphosphate Pyrophosphohydrolase"/>
    <property type="match status" value="1"/>
</dbReference>
<dbReference type="CDD" id="cd07067">
    <property type="entry name" value="HP_PGM_like"/>
    <property type="match status" value="1"/>
</dbReference>
<dbReference type="Pfam" id="PF00293">
    <property type="entry name" value="NUDIX"/>
    <property type="match status" value="1"/>
</dbReference>
<dbReference type="Gene3D" id="3.40.50.1240">
    <property type="entry name" value="Phosphoglycerate mutase-like"/>
    <property type="match status" value="1"/>
</dbReference>
<reference evidence="4" key="1">
    <citation type="submission" date="2020-05" db="EMBL/GenBank/DDBJ databases">
        <authorList>
            <person name="Chiriac C."/>
            <person name="Salcher M."/>
            <person name="Ghai R."/>
            <person name="Kavagutti S V."/>
        </authorList>
    </citation>
    <scope>NUCLEOTIDE SEQUENCE</scope>
</reference>
<dbReference type="PANTHER" id="PTHR21340">
    <property type="entry name" value="DIADENOSINE 5,5-P1,P4-TETRAPHOSPHATE PYROPHOSPHOHYDROLASE MUTT"/>
    <property type="match status" value="1"/>
</dbReference>
<dbReference type="InterPro" id="IPR000086">
    <property type="entry name" value="NUDIX_hydrolase_dom"/>
</dbReference>
<organism evidence="4">
    <name type="scientific">freshwater metagenome</name>
    <dbReference type="NCBI Taxonomy" id="449393"/>
    <lineage>
        <taxon>unclassified sequences</taxon>
        <taxon>metagenomes</taxon>
        <taxon>ecological metagenomes</taxon>
    </lineage>
</organism>
<dbReference type="InterPro" id="IPR029033">
    <property type="entry name" value="His_PPase_superfam"/>
</dbReference>
<feature type="domain" description="Nudix hydrolase" evidence="3">
    <location>
        <begin position="6"/>
        <end position="140"/>
    </location>
</feature>
<dbReference type="InterPro" id="IPR013078">
    <property type="entry name" value="His_Pase_superF_clade-1"/>
</dbReference>
<gene>
    <name evidence="4" type="ORF">UFOPK3773_00970</name>
</gene>
<name>A0A6J7JI61_9ZZZZ</name>
<dbReference type="GO" id="GO:0004081">
    <property type="term" value="F:bis(5'-nucleosyl)-tetraphosphatase (asymmetrical) activity"/>
    <property type="evidence" value="ECO:0007669"/>
    <property type="project" value="TreeGrafter"/>
</dbReference>
<keyword evidence="1" id="KW-0378">Hydrolase</keyword>
<evidence type="ECO:0000256" key="2">
    <source>
        <dbReference type="SAM" id="MobiDB-lite"/>
    </source>
</evidence>
<dbReference type="GO" id="GO:0006754">
    <property type="term" value="P:ATP biosynthetic process"/>
    <property type="evidence" value="ECO:0007669"/>
    <property type="project" value="TreeGrafter"/>
</dbReference>
<proteinExistence type="predicted"/>
<dbReference type="SMART" id="SM00855">
    <property type="entry name" value="PGAM"/>
    <property type="match status" value="1"/>
</dbReference>
<dbReference type="SUPFAM" id="SSF55811">
    <property type="entry name" value="Nudix"/>
    <property type="match status" value="1"/>
</dbReference>
<dbReference type="InterPro" id="IPR051325">
    <property type="entry name" value="Nudix_hydrolase_domain"/>
</dbReference>